<dbReference type="EMBL" id="BIFS01000002">
    <property type="protein sequence ID" value="GCE23648.1"/>
    <property type="molecule type" value="Genomic_DNA"/>
</dbReference>
<dbReference type="InterPro" id="IPR025736">
    <property type="entry name" value="PucR_C-HTH_dom"/>
</dbReference>
<comment type="caution">
    <text evidence="3">The sequence shown here is derived from an EMBL/GenBank/DDBJ whole genome shotgun (WGS) entry which is preliminary data.</text>
</comment>
<keyword evidence="4" id="KW-1185">Reference proteome</keyword>
<dbReference type="Pfam" id="PF01590">
    <property type="entry name" value="GAF"/>
    <property type="match status" value="1"/>
</dbReference>
<dbReference type="InterPro" id="IPR003018">
    <property type="entry name" value="GAF"/>
</dbReference>
<dbReference type="RefSeq" id="WP_126557040.1">
    <property type="nucleotide sequence ID" value="NZ_BIFS01000002.1"/>
</dbReference>
<dbReference type="Pfam" id="PF13556">
    <property type="entry name" value="HTH_30"/>
    <property type="match status" value="1"/>
</dbReference>
<dbReference type="PANTHER" id="PTHR33744">
    <property type="entry name" value="CARBOHYDRATE DIACID REGULATOR"/>
    <property type="match status" value="1"/>
</dbReference>
<dbReference type="InterPro" id="IPR051448">
    <property type="entry name" value="CdaR-like_regulators"/>
</dbReference>
<accession>A0A402AX27</accession>
<gene>
    <name evidence="3" type="ORF">KDK_74480</name>
</gene>
<dbReference type="Pfam" id="PF17853">
    <property type="entry name" value="GGDEF_2"/>
    <property type="match status" value="1"/>
</dbReference>
<dbReference type="InterPro" id="IPR042070">
    <property type="entry name" value="PucR_C-HTH_sf"/>
</dbReference>
<dbReference type="AlphaFoldDB" id="A0A402AX27"/>
<organism evidence="3 4">
    <name type="scientific">Dictyobacter kobayashii</name>
    <dbReference type="NCBI Taxonomy" id="2014872"/>
    <lineage>
        <taxon>Bacteria</taxon>
        <taxon>Bacillati</taxon>
        <taxon>Chloroflexota</taxon>
        <taxon>Ktedonobacteria</taxon>
        <taxon>Ktedonobacterales</taxon>
        <taxon>Dictyobacteraceae</taxon>
        <taxon>Dictyobacter</taxon>
    </lineage>
</organism>
<dbReference type="InterPro" id="IPR041522">
    <property type="entry name" value="CdaR_GGDEF"/>
</dbReference>
<dbReference type="Gene3D" id="1.10.10.2840">
    <property type="entry name" value="PucR C-terminal helix-turn-helix domain"/>
    <property type="match status" value="1"/>
</dbReference>
<feature type="domain" description="GAF" evidence="2">
    <location>
        <begin position="57"/>
        <end position="204"/>
    </location>
</feature>
<dbReference type="Gene3D" id="3.30.450.40">
    <property type="match status" value="1"/>
</dbReference>
<evidence type="ECO:0000256" key="1">
    <source>
        <dbReference type="ARBA" id="ARBA00006754"/>
    </source>
</evidence>
<dbReference type="OrthoDB" id="143422at2"/>
<dbReference type="PANTHER" id="PTHR33744:SF1">
    <property type="entry name" value="DNA-BINDING TRANSCRIPTIONAL ACTIVATOR ADER"/>
    <property type="match status" value="1"/>
</dbReference>
<dbReference type="SMART" id="SM00065">
    <property type="entry name" value="GAF"/>
    <property type="match status" value="1"/>
</dbReference>
<evidence type="ECO:0000313" key="3">
    <source>
        <dbReference type="EMBL" id="GCE23648.1"/>
    </source>
</evidence>
<proteinExistence type="inferred from homology"/>
<sequence length="487" mass="55353">MMVETQILMPDTIFSTVSLTPAVQMPVAHLVIPSEKRQLNLHEVLAQLVNTITLPLLLPEMLQLLTELIVQALEIDQCLIMLRGQANDVLRICTSHPDVRNSDIQVQNLRISVTQWEHLRTFSLQGQLPVLTDREAVLLNPLQTSSYQNFVCIPLCVGNEYLGLLYCYTRQRLCLSSDDQLLLNTIAQQTALAIKHRRYVEEDVVAQQNLVKVFIEDLLAGKPENEPSLQRRAYILGFDTAKPHVVALVELSEASEGPEDKRTAGQARMAHYHAAITRIKQGLQASYPGILIDEREASLFCLLPLERVGDVAWLNTQLEPLIQTIWQEYAVYMSVGIGACCQVIGDYPKSYAEAREAVQIGACFKTTLRCTHFAELGAYRYLYPFVQTQSPNDQYQDCIVAVLRYDQRKKANLLDTLEVYLECGGNIARTSCILEVHRNTLLQRLSRMQKLCPLDLEHMPYRLPLLMALKSYRLRAYQLRNDEPVDD</sequence>
<comment type="similarity">
    <text evidence="1">Belongs to the CdaR family.</text>
</comment>
<dbReference type="InterPro" id="IPR029016">
    <property type="entry name" value="GAF-like_dom_sf"/>
</dbReference>
<evidence type="ECO:0000259" key="2">
    <source>
        <dbReference type="SMART" id="SM00065"/>
    </source>
</evidence>
<reference evidence="4" key="1">
    <citation type="submission" date="2018-12" db="EMBL/GenBank/DDBJ databases">
        <title>Tengunoibacter tsumagoiensis gen. nov., sp. nov., Dictyobacter kobayashii sp. nov., D. alpinus sp. nov., and D. joshuensis sp. nov. and description of Dictyobacteraceae fam. nov. within the order Ktedonobacterales isolated from Tengu-no-mugimeshi.</title>
        <authorList>
            <person name="Wang C.M."/>
            <person name="Zheng Y."/>
            <person name="Sakai Y."/>
            <person name="Toyoda A."/>
            <person name="Minakuchi Y."/>
            <person name="Abe K."/>
            <person name="Yokota A."/>
            <person name="Yabe S."/>
        </authorList>
    </citation>
    <scope>NUCLEOTIDE SEQUENCE [LARGE SCALE GENOMIC DNA]</scope>
    <source>
        <strain evidence="4">Uno11</strain>
    </source>
</reference>
<name>A0A402AX27_9CHLR</name>
<dbReference type="Proteomes" id="UP000287188">
    <property type="component" value="Unassembled WGS sequence"/>
</dbReference>
<protein>
    <recommendedName>
        <fullName evidence="2">GAF domain-containing protein</fullName>
    </recommendedName>
</protein>
<dbReference type="SUPFAM" id="SSF55781">
    <property type="entry name" value="GAF domain-like"/>
    <property type="match status" value="1"/>
</dbReference>
<evidence type="ECO:0000313" key="4">
    <source>
        <dbReference type="Proteomes" id="UP000287188"/>
    </source>
</evidence>